<feature type="domain" description="Antitoxin SocA-like Panacea" evidence="1">
    <location>
        <begin position="28"/>
        <end position="120"/>
    </location>
</feature>
<dbReference type="Proteomes" id="UP000198749">
    <property type="component" value="Unassembled WGS sequence"/>
</dbReference>
<evidence type="ECO:0000313" key="3">
    <source>
        <dbReference type="Proteomes" id="UP000198749"/>
    </source>
</evidence>
<dbReference type="AlphaFoldDB" id="A0A1H9EIJ7"/>
<keyword evidence="3" id="KW-1185">Reference proteome</keyword>
<proteinExistence type="predicted"/>
<dbReference type="OrthoDB" id="9799173at2"/>
<dbReference type="STRING" id="355243.SAMN03080615_00924"/>
<dbReference type="Pfam" id="PF13274">
    <property type="entry name" value="SocA_Panacea"/>
    <property type="match status" value="1"/>
</dbReference>
<name>A0A1H9EIJ7_9GAMM</name>
<evidence type="ECO:0000259" key="1">
    <source>
        <dbReference type="Pfam" id="PF13274"/>
    </source>
</evidence>
<dbReference type="EMBL" id="FOGB01000002">
    <property type="protein sequence ID" value="SEQ25544.1"/>
    <property type="molecule type" value="Genomic_DNA"/>
</dbReference>
<reference evidence="3" key="1">
    <citation type="submission" date="2016-10" db="EMBL/GenBank/DDBJ databases">
        <authorList>
            <person name="Varghese N."/>
            <person name="Submissions S."/>
        </authorList>
    </citation>
    <scope>NUCLEOTIDE SEQUENCE [LARGE SCALE GENOMIC DNA]</scope>
    <source>
        <strain evidence="3">DSM 18887</strain>
    </source>
</reference>
<dbReference type="InterPro" id="IPR025272">
    <property type="entry name" value="SocA_Panacea"/>
</dbReference>
<protein>
    <submittedName>
        <fullName evidence="2">Uncharacterized phage-associated protein</fullName>
    </submittedName>
</protein>
<sequence length="144" mass="16612">MANLQDVAQYFLYLDGTNEGDGISNLKLQKLVYYAQGFYSAIFDKPLFNEDISAWTHGPVVPDLYHQYKQCGSNHIPPVNDFDASSLEKDELELIEEVFEVFGQYSAWKLRNMTHEESPWLDHEADAGVIPKKVITEYFKTRIN</sequence>
<evidence type="ECO:0000313" key="2">
    <source>
        <dbReference type="EMBL" id="SEQ25544.1"/>
    </source>
</evidence>
<organism evidence="2 3">
    <name type="scientific">Amphritea atlantica</name>
    <dbReference type="NCBI Taxonomy" id="355243"/>
    <lineage>
        <taxon>Bacteria</taxon>
        <taxon>Pseudomonadati</taxon>
        <taxon>Pseudomonadota</taxon>
        <taxon>Gammaproteobacteria</taxon>
        <taxon>Oceanospirillales</taxon>
        <taxon>Oceanospirillaceae</taxon>
        <taxon>Amphritea</taxon>
    </lineage>
</organism>
<dbReference type="RefSeq" id="WP_091354632.1">
    <property type="nucleotide sequence ID" value="NZ_AP025284.1"/>
</dbReference>
<accession>A0A1H9EIJ7</accession>
<gene>
    <name evidence="2" type="ORF">SAMN03080615_00924</name>
</gene>